<dbReference type="STRING" id="1552.A7L45_15690"/>
<dbReference type="GO" id="GO:0010181">
    <property type="term" value="F:FMN binding"/>
    <property type="evidence" value="ECO:0007669"/>
    <property type="project" value="InterPro"/>
</dbReference>
<dbReference type="PANTHER" id="PTHR43717">
    <property type="entry name" value="ANAEROBIC NITRIC OXIDE REDUCTASE FLAVORUBREDOXIN"/>
    <property type="match status" value="1"/>
</dbReference>
<dbReference type="GO" id="GO:0016651">
    <property type="term" value="F:oxidoreductase activity, acting on NAD(P)H"/>
    <property type="evidence" value="ECO:0007669"/>
    <property type="project" value="UniProtKB-ARBA"/>
</dbReference>
<dbReference type="SUPFAM" id="SSF56281">
    <property type="entry name" value="Metallo-hydrolase/oxidoreductase"/>
    <property type="match status" value="1"/>
</dbReference>
<dbReference type="SUPFAM" id="SSF52218">
    <property type="entry name" value="Flavoproteins"/>
    <property type="match status" value="1"/>
</dbReference>
<name>A0A1J0GKJ9_9CLOT</name>
<comment type="similarity">
    <text evidence="1">In the N-terminal section; belongs to the zinc metallo-hydrolase group 3 family.</text>
</comment>
<proteinExistence type="inferred from homology"/>
<dbReference type="KEGG" id="ceu:A7L45_15690"/>
<dbReference type="InterPro" id="IPR001279">
    <property type="entry name" value="Metallo-B-lactamas"/>
</dbReference>
<keyword evidence="4" id="KW-1185">Reference proteome</keyword>
<evidence type="ECO:0000259" key="2">
    <source>
        <dbReference type="PROSITE" id="PS50902"/>
    </source>
</evidence>
<gene>
    <name evidence="3" type="ORF">A7L45_15690</name>
</gene>
<evidence type="ECO:0000256" key="1">
    <source>
        <dbReference type="ARBA" id="ARBA00007121"/>
    </source>
</evidence>
<evidence type="ECO:0000313" key="3">
    <source>
        <dbReference type="EMBL" id="APC41414.1"/>
    </source>
</evidence>
<dbReference type="Proteomes" id="UP000182569">
    <property type="component" value="Chromosome"/>
</dbReference>
<protein>
    <submittedName>
        <fullName evidence="3">MBL fold metallo-hydrolase</fullName>
    </submittedName>
</protein>
<dbReference type="Gene3D" id="3.60.15.10">
    <property type="entry name" value="Ribonuclease Z/Hydroxyacylglutathione hydrolase-like"/>
    <property type="match status" value="1"/>
</dbReference>
<dbReference type="RefSeq" id="WP_071613708.1">
    <property type="nucleotide sequence ID" value="NZ_CP015756.1"/>
</dbReference>
<dbReference type="GO" id="GO:0009055">
    <property type="term" value="F:electron transfer activity"/>
    <property type="evidence" value="ECO:0007669"/>
    <property type="project" value="InterPro"/>
</dbReference>
<dbReference type="OrthoDB" id="9807946at2"/>
<dbReference type="Gene3D" id="3.40.50.360">
    <property type="match status" value="1"/>
</dbReference>
<dbReference type="InterPro" id="IPR029039">
    <property type="entry name" value="Flavoprotein-like_sf"/>
</dbReference>
<keyword evidence="3" id="KW-0378">Hydrolase</keyword>
<dbReference type="CDD" id="cd07709">
    <property type="entry name" value="flavodiiron_proteins_MBL-fold"/>
    <property type="match status" value="1"/>
</dbReference>
<dbReference type="Pfam" id="PF00258">
    <property type="entry name" value="Flavodoxin_1"/>
    <property type="match status" value="1"/>
</dbReference>
<dbReference type="GO" id="GO:0046872">
    <property type="term" value="F:metal ion binding"/>
    <property type="evidence" value="ECO:0007669"/>
    <property type="project" value="InterPro"/>
</dbReference>
<dbReference type="AlphaFoldDB" id="A0A1J0GKJ9"/>
<accession>A0A1J0GKJ9</accession>
<reference evidence="4" key="1">
    <citation type="journal article" date="2016" name="Front. Microbiol.">
        <title>Complete Genome Sequence of Clostridium estertheticum DSM 8809, a Microbe Identified in Spoiled Vacuum Packed Beef.</title>
        <authorList>
            <person name="Yu Z."/>
            <person name="Gunn L."/>
            <person name="Brennan E."/>
            <person name="Reid R."/>
            <person name="Wall P.G."/>
            <person name="Gaora O.P."/>
            <person name="Hurley D."/>
            <person name="Bolton D."/>
            <person name="Fanning S."/>
        </authorList>
    </citation>
    <scope>NUCLEOTIDE SEQUENCE [LARGE SCALE GENOMIC DNA]</scope>
    <source>
        <strain evidence="4">DSM 8809</strain>
    </source>
</reference>
<dbReference type="Pfam" id="PF19583">
    <property type="entry name" value="ODP"/>
    <property type="match status" value="1"/>
</dbReference>
<sequence>METTKLKDNIYWIGVNDPKLKVFDIIMETKKGTTYNSYLIDDEKIAIVDSVKNGFLDESLSKIKGVIGEKKVDYIIVQHTELDHSGSLSKLLEVYPEAIVVASKAAIIYLKEIMNKEFNSQPAVGELSLGKNTLQFISAPNLHWPDTMFTYVKEQKILFTCDVMGCHYSPTNCITDACSGDYFDEMKYYFEVIMGPFKKFVNSGLDKIENLKIDIVAPSHGPVHINDVKMYIDLYRQWAKIYEIKEKNIQIFYISAYHNTEEMGKYIAKKINEAGVKAEAHEITSMKLTDIVSLVEKASGIMIGSPTINQDAVKPAWDVLSLVCPITNKGKVAAAFGSYGWSGEGVPMLTQRLKSLKFKVVEEGLKFKFVPDKKEFEQADRFVEKYLEILNK</sequence>
<evidence type="ECO:0000313" key="4">
    <source>
        <dbReference type="Proteomes" id="UP000182569"/>
    </source>
</evidence>
<dbReference type="PANTHER" id="PTHR43717:SF1">
    <property type="entry name" value="ANAEROBIC NITRIC OXIDE REDUCTASE FLAVORUBREDOXIN"/>
    <property type="match status" value="1"/>
</dbReference>
<dbReference type="InterPro" id="IPR036866">
    <property type="entry name" value="RibonucZ/Hydroxyglut_hydro"/>
</dbReference>
<dbReference type="PIRSF" id="PIRSF005243">
    <property type="entry name" value="ROO"/>
    <property type="match status" value="1"/>
</dbReference>
<dbReference type="InterPro" id="IPR045761">
    <property type="entry name" value="ODP_dom"/>
</dbReference>
<dbReference type="InterPro" id="IPR008254">
    <property type="entry name" value="Flavodoxin/NO_synth"/>
</dbReference>
<dbReference type="EMBL" id="CP015756">
    <property type="protein sequence ID" value="APC41414.1"/>
    <property type="molecule type" value="Genomic_DNA"/>
</dbReference>
<dbReference type="PROSITE" id="PS50902">
    <property type="entry name" value="FLAVODOXIN_LIKE"/>
    <property type="match status" value="1"/>
</dbReference>
<dbReference type="SMART" id="SM00849">
    <property type="entry name" value="Lactamase_B"/>
    <property type="match status" value="1"/>
</dbReference>
<dbReference type="InterPro" id="IPR016440">
    <property type="entry name" value="Rubredoxin-O_OxRdtase"/>
</dbReference>
<organism evidence="3 4">
    <name type="scientific">Clostridium estertheticum subsp. estertheticum</name>
    <dbReference type="NCBI Taxonomy" id="1552"/>
    <lineage>
        <taxon>Bacteria</taxon>
        <taxon>Bacillati</taxon>
        <taxon>Bacillota</taxon>
        <taxon>Clostridia</taxon>
        <taxon>Eubacteriales</taxon>
        <taxon>Clostridiaceae</taxon>
        <taxon>Clostridium</taxon>
    </lineage>
</organism>
<feature type="domain" description="Flavodoxin-like" evidence="2">
    <location>
        <begin position="249"/>
        <end position="387"/>
    </location>
</feature>
<dbReference type="GO" id="GO:0016787">
    <property type="term" value="F:hydrolase activity"/>
    <property type="evidence" value="ECO:0007669"/>
    <property type="project" value="UniProtKB-KW"/>
</dbReference>